<dbReference type="InterPro" id="IPR017733">
    <property type="entry name" value="OmpA-like_dom_proteobacteria"/>
</dbReference>
<proteinExistence type="predicted"/>
<dbReference type="PANTHER" id="PTHR38033">
    <property type="entry name" value="MEMBRANE PROTEIN-RELATED"/>
    <property type="match status" value="1"/>
</dbReference>
<gene>
    <name evidence="5" type="primary">tssL</name>
    <name evidence="5" type="ORF">HN018_11895</name>
</gene>
<feature type="region of interest" description="Disordered" evidence="2">
    <location>
        <begin position="1"/>
        <end position="62"/>
    </location>
</feature>
<dbReference type="InterPro" id="IPR006665">
    <property type="entry name" value="OmpA-like"/>
</dbReference>
<name>A0A6M8HQL1_9PROT</name>
<evidence type="ECO:0000313" key="6">
    <source>
        <dbReference type="Proteomes" id="UP000500767"/>
    </source>
</evidence>
<dbReference type="Pfam" id="PF00691">
    <property type="entry name" value="OmpA"/>
    <property type="match status" value="1"/>
</dbReference>
<reference evidence="5 6" key="1">
    <citation type="journal article" date="2014" name="World J. Microbiol. Biotechnol.">
        <title>Biodiversity and physiological characteristics of Antarctic and Arctic lichens-associated bacteria.</title>
        <authorList>
            <person name="Lee Y.M."/>
            <person name="Kim E.H."/>
            <person name="Lee H.K."/>
            <person name="Hong S.G."/>
        </authorList>
    </citation>
    <scope>NUCLEOTIDE SEQUENCE [LARGE SCALE GENOMIC DNA]</scope>
    <source>
        <strain evidence="5 6">PAMC 26569</strain>
    </source>
</reference>
<dbReference type="InterPro" id="IPR036737">
    <property type="entry name" value="OmpA-like_sf"/>
</dbReference>
<dbReference type="NCBIfam" id="TIGR03349">
    <property type="entry name" value="IV_VI_DotU"/>
    <property type="match status" value="1"/>
</dbReference>
<evidence type="ECO:0000313" key="5">
    <source>
        <dbReference type="EMBL" id="QKE90642.1"/>
    </source>
</evidence>
<dbReference type="CDD" id="cd07185">
    <property type="entry name" value="OmpA_C-like"/>
    <property type="match status" value="1"/>
</dbReference>
<dbReference type="RefSeq" id="WP_171835591.1">
    <property type="nucleotide sequence ID" value="NZ_CP053708.1"/>
</dbReference>
<dbReference type="EMBL" id="CP053708">
    <property type="protein sequence ID" value="QKE90642.1"/>
    <property type="molecule type" value="Genomic_DNA"/>
</dbReference>
<dbReference type="GO" id="GO:0016020">
    <property type="term" value="C:membrane"/>
    <property type="evidence" value="ECO:0007669"/>
    <property type="project" value="UniProtKB-UniRule"/>
</dbReference>
<dbReference type="Pfam" id="PF09850">
    <property type="entry name" value="DotU"/>
    <property type="match status" value="1"/>
</dbReference>
<sequence length="467" mass="49131">MSDNPFSEPDDNERTVIRPIPGGRRAAPGAAAPESSPLSDRPSGLSGGAPPDIAPGEGGGARFVDLPPGAGTPIVAAAAGCLSLLGRLRNAFSVPDATALRDHAVQELRRFEQILRAQNLPMEQLRPAHYALCASLDDVVQATPWGSRGAWADASLVSTFHQEVRSGERFFDLLAQLRQNPGKFLPIVELMYLCMSLGMQGRYRLSPRGPAELDRVREETYVLIMRNRGPGERALSPHWQGVAAPYRRHRLSLPVWVAALAGIGLIGLVYAWASLGLAGDSDRLFAAGLSVPPGKMPAIARNIPVEAVATVALPNGAKDALAGLLRPEVAQGLVSIVGTDAVPVIRVHNQGMFASGSADVQTRFRPILTRIGSALKTQPGSVQVVGYTDNQPIHTIRFPSNFELSGARAQAASTVIAAAAGPDAHVTAEGRADADPIAGNDTAAGRGQNRRIEVVLHRSGPGSGTAP</sequence>
<feature type="transmembrane region" description="Helical" evidence="3">
    <location>
        <begin position="253"/>
        <end position="273"/>
    </location>
</feature>
<dbReference type="InterPro" id="IPR038522">
    <property type="entry name" value="T4/T6SS_DotU_sf"/>
</dbReference>
<keyword evidence="1 3" id="KW-0472">Membrane</keyword>
<feature type="compositionally biased region" description="Low complexity" evidence="2">
    <location>
        <begin position="17"/>
        <end position="33"/>
    </location>
</feature>
<dbReference type="AlphaFoldDB" id="A0A6M8HQL1"/>
<dbReference type="NCBIfam" id="TIGR03350">
    <property type="entry name" value="type_VI_ompA"/>
    <property type="match status" value="1"/>
</dbReference>
<dbReference type="InterPro" id="IPR017732">
    <property type="entry name" value="T4/T6SS_DotU"/>
</dbReference>
<dbReference type="KEGG" id="lck:HN018_11895"/>
<dbReference type="Gene3D" id="3.30.1330.60">
    <property type="entry name" value="OmpA-like domain"/>
    <property type="match status" value="1"/>
</dbReference>
<feature type="domain" description="OmpA-like" evidence="4">
    <location>
        <begin position="340"/>
        <end position="460"/>
    </location>
</feature>
<accession>A0A6M8HQL1</accession>
<evidence type="ECO:0000256" key="2">
    <source>
        <dbReference type="SAM" id="MobiDB-lite"/>
    </source>
</evidence>
<evidence type="ECO:0000256" key="1">
    <source>
        <dbReference type="PROSITE-ProRule" id="PRU00473"/>
    </source>
</evidence>
<dbReference type="PANTHER" id="PTHR38033:SF1">
    <property type="entry name" value="DOTU FAMILY TYPE IV_VI SECRETION SYSTEM PROTEIN"/>
    <property type="match status" value="1"/>
</dbReference>
<keyword evidence="3" id="KW-1133">Transmembrane helix</keyword>
<dbReference type="Proteomes" id="UP000500767">
    <property type="component" value="Chromosome"/>
</dbReference>
<evidence type="ECO:0000259" key="4">
    <source>
        <dbReference type="PROSITE" id="PS51123"/>
    </source>
</evidence>
<dbReference type="Gene3D" id="1.25.40.590">
    <property type="entry name" value="Type IV / VI secretion system, DotU"/>
    <property type="match status" value="1"/>
</dbReference>
<dbReference type="SUPFAM" id="SSF103088">
    <property type="entry name" value="OmpA-like"/>
    <property type="match status" value="1"/>
</dbReference>
<dbReference type="PROSITE" id="PS51123">
    <property type="entry name" value="OMPA_2"/>
    <property type="match status" value="1"/>
</dbReference>
<protein>
    <submittedName>
        <fullName evidence="5">Type VI secretion system protein TssL</fullName>
    </submittedName>
</protein>
<keyword evidence="6" id="KW-1185">Reference proteome</keyword>
<dbReference type="NCBIfam" id="NF038228">
    <property type="entry name" value="IcmH_DotU_IVB"/>
    <property type="match status" value="1"/>
</dbReference>
<evidence type="ECO:0000256" key="3">
    <source>
        <dbReference type="SAM" id="Phobius"/>
    </source>
</evidence>
<organism evidence="5 6">
    <name type="scientific">Lichenicola cladoniae</name>
    <dbReference type="NCBI Taxonomy" id="1484109"/>
    <lineage>
        <taxon>Bacteria</taxon>
        <taxon>Pseudomonadati</taxon>
        <taxon>Pseudomonadota</taxon>
        <taxon>Alphaproteobacteria</taxon>
        <taxon>Acetobacterales</taxon>
        <taxon>Acetobacteraceae</taxon>
        <taxon>Lichenicola</taxon>
    </lineage>
</organism>
<keyword evidence="3" id="KW-0812">Transmembrane</keyword>